<reference evidence="3 4" key="1">
    <citation type="submission" date="2024-01" db="EMBL/GenBank/DDBJ databases">
        <title>A draft genome for the cacao thread blight pathogen Marasmiellus scandens.</title>
        <authorList>
            <person name="Baruah I.K."/>
            <person name="Leung J."/>
            <person name="Bukari Y."/>
            <person name="Amoako-Attah I."/>
            <person name="Meinhardt L.W."/>
            <person name="Bailey B.A."/>
            <person name="Cohen S.P."/>
        </authorList>
    </citation>
    <scope>NUCLEOTIDE SEQUENCE [LARGE SCALE GENOMIC DNA]</scope>
    <source>
        <strain evidence="3 4">GH-19</strain>
    </source>
</reference>
<feature type="domain" description="Fungal-type protein kinase" evidence="2">
    <location>
        <begin position="141"/>
        <end position="552"/>
    </location>
</feature>
<dbReference type="Proteomes" id="UP001498398">
    <property type="component" value="Unassembled WGS sequence"/>
</dbReference>
<evidence type="ECO:0000259" key="2">
    <source>
        <dbReference type="Pfam" id="PF17667"/>
    </source>
</evidence>
<evidence type="ECO:0000313" key="4">
    <source>
        <dbReference type="Proteomes" id="UP001498398"/>
    </source>
</evidence>
<gene>
    <name evidence="3" type="ORF">VKT23_013218</name>
</gene>
<dbReference type="InterPro" id="IPR011009">
    <property type="entry name" value="Kinase-like_dom_sf"/>
</dbReference>
<protein>
    <recommendedName>
        <fullName evidence="2">Fungal-type protein kinase domain-containing protein</fullName>
    </recommendedName>
</protein>
<evidence type="ECO:0000313" key="3">
    <source>
        <dbReference type="EMBL" id="KAK7449743.1"/>
    </source>
</evidence>
<feature type="compositionally biased region" description="Polar residues" evidence="1">
    <location>
        <begin position="682"/>
        <end position="716"/>
    </location>
</feature>
<evidence type="ECO:0000256" key="1">
    <source>
        <dbReference type="SAM" id="MobiDB-lite"/>
    </source>
</evidence>
<accession>A0ABR1J8S9</accession>
<dbReference type="SUPFAM" id="SSF56112">
    <property type="entry name" value="Protein kinase-like (PK-like)"/>
    <property type="match status" value="1"/>
</dbReference>
<feature type="region of interest" description="Disordered" evidence="1">
    <location>
        <begin position="682"/>
        <end position="767"/>
    </location>
</feature>
<feature type="compositionally biased region" description="Basic and acidic residues" evidence="1">
    <location>
        <begin position="717"/>
        <end position="731"/>
    </location>
</feature>
<dbReference type="Gene3D" id="1.10.510.10">
    <property type="entry name" value="Transferase(Phosphotransferase) domain 1"/>
    <property type="match status" value="1"/>
</dbReference>
<name>A0ABR1J8S9_9AGAR</name>
<proteinExistence type="predicted"/>
<dbReference type="InterPro" id="IPR040976">
    <property type="entry name" value="Pkinase_fungal"/>
</dbReference>
<organism evidence="3 4">
    <name type="scientific">Marasmiellus scandens</name>
    <dbReference type="NCBI Taxonomy" id="2682957"/>
    <lineage>
        <taxon>Eukaryota</taxon>
        <taxon>Fungi</taxon>
        <taxon>Dikarya</taxon>
        <taxon>Basidiomycota</taxon>
        <taxon>Agaricomycotina</taxon>
        <taxon>Agaricomycetes</taxon>
        <taxon>Agaricomycetidae</taxon>
        <taxon>Agaricales</taxon>
        <taxon>Marasmiineae</taxon>
        <taxon>Omphalotaceae</taxon>
        <taxon>Marasmiellus</taxon>
    </lineage>
</organism>
<sequence>MDYGSHKDGITGIFNDLDGNIGEVAHQDFTRHHFGRTLSDTEVKSCIDCLEEEKSIVWEGKWMPFTMMPPDSDGENAYFAKLVEVVESICEWYRKFSGCSRSSDFTVESHQTTNPEIPGASFEVDARFHPRNSSSKRYSSDFVAPCGFRLKRNKADVEDNRRKLAGAAAHLLNSDPCRRHVYGMTIEQHEVRLWYFSRSHCVKSTPFDLHSQLDPLIRFIVALSFGTHEELGFDPTVKRMHLPGPDSDNPEIGQEVFYVYQVDGRFYRTTRSLCEYFPASFTGRATRVWAVRECTEDGDVEKGAREQVVKDCWLDEGGEREWQIQREIFARLKVIRQDVNSIASKLPSDLHERRSLEAALQHFEEYFVEIAAYELISTTSTIHDSFKRSTVMDDDLKETQSRPAQVHSRYALHKPNLSVRAFSKKHQCRVVYSHCFETIALLTNSETIAAAMYDCVMASHLLYLAGFVHRDISSGNVYYGTSGANSEPKGKLSDFEYARLFNPDQRDRIGTEYFMAVDVKAGTYVVTSTTRTPPFRYDFLHDVESTFWLALFLYTTRTAIPLSFHDIMVHRAFVHDVFTDYFQRLKILRLHDYRQNQKGWGITFEGQYCDPLPDTFFDATIPEIHRQTVFQVFTEFCAKLALAHSDLSLKRDQETAYKDCFKLAKDAFSALRTKLGSLPMTTSYPTSVKKPSTLESNAITKDGTTTRGLEISTSDQNEPRNAEDLDNEHSAEPLPHFSSEIKAGKRKASRSSVQLEAEGNSKKVRIL</sequence>
<dbReference type="PANTHER" id="PTHR38248:SF2">
    <property type="entry name" value="FUNK1 11"/>
    <property type="match status" value="1"/>
</dbReference>
<dbReference type="Pfam" id="PF17667">
    <property type="entry name" value="Pkinase_fungal"/>
    <property type="match status" value="1"/>
</dbReference>
<dbReference type="EMBL" id="JBANRG010000035">
    <property type="protein sequence ID" value="KAK7449743.1"/>
    <property type="molecule type" value="Genomic_DNA"/>
</dbReference>
<keyword evidence="4" id="KW-1185">Reference proteome</keyword>
<dbReference type="PANTHER" id="PTHR38248">
    <property type="entry name" value="FUNK1 6"/>
    <property type="match status" value="1"/>
</dbReference>
<comment type="caution">
    <text evidence="3">The sequence shown here is derived from an EMBL/GenBank/DDBJ whole genome shotgun (WGS) entry which is preliminary data.</text>
</comment>